<keyword evidence="3" id="KW-1003">Cell membrane</keyword>
<dbReference type="Pfam" id="PF00528">
    <property type="entry name" value="BPD_transp_1"/>
    <property type="match status" value="1"/>
</dbReference>
<dbReference type="GO" id="GO:0005886">
    <property type="term" value="C:plasma membrane"/>
    <property type="evidence" value="ECO:0007669"/>
    <property type="project" value="UniProtKB-SubCell"/>
</dbReference>
<keyword evidence="10" id="KW-1185">Reference proteome</keyword>
<organism evidence="9 10">
    <name type="scientific">Paenibacillus thalictri</name>
    <dbReference type="NCBI Taxonomy" id="2527873"/>
    <lineage>
        <taxon>Bacteria</taxon>
        <taxon>Bacillati</taxon>
        <taxon>Bacillota</taxon>
        <taxon>Bacilli</taxon>
        <taxon>Bacillales</taxon>
        <taxon>Paenibacillaceae</taxon>
        <taxon>Paenibacillus</taxon>
    </lineage>
</organism>
<dbReference type="GO" id="GO:0055085">
    <property type="term" value="P:transmembrane transport"/>
    <property type="evidence" value="ECO:0007669"/>
    <property type="project" value="InterPro"/>
</dbReference>
<dbReference type="SUPFAM" id="SSF161098">
    <property type="entry name" value="MetI-like"/>
    <property type="match status" value="1"/>
</dbReference>
<keyword evidence="6 7" id="KW-0472">Membrane</keyword>
<dbReference type="InterPro" id="IPR035906">
    <property type="entry name" value="MetI-like_sf"/>
</dbReference>
<dbReference type="InterPro" id="IPR000515">
    <property type="entry name" value="MetI-like"/>
</dbReference>
<evidence type="ECO:0000256" key="4">
    <source>
        <dbReference type="ARBA" id="ARBA00022692"/>
    </source>
</evidence>
<gene>
    <name evidence="9" type="ORF">EYB31_24400</name>
</gene>
<reference evidence="9 10" key="1">
    <citation type="submission" date="2019-02" db="EMBL/GenBank/DDBJ databases">
        <title>Paenibacillus sp. nov., isolated from surface-sterilized tissue of Thalictrum simplex L.</title>
        <authorList>
            <person name="Tuo L."/>
        </authorList>
    </citation>
    <scope>NUCLEOTIDE SEQUENCE [LARGE SCALE GENOMIC DNA]</scope>
    <source>
        <strain evidence="9 10">N2SHLJ1</strain>
    </source>
</reference>
<dbReference type="OrthoDB" id="9771544at2"/>
<comment type="similarity">
    <text evidence="7">Belongs to the binding-protein-dependent transport system permease family.</text>
</comment>
<comment type="subcellular location">
    <subcellularLocation>
        <location evidence="1 7">Cell membrane</location>
        <topology evidence="1 7">Multi-pass membrane protein</topology>
    </subcellularLocation>
</comment>
<feature type="transmembrane region" description="Helical" evidence="7">
    <location>
        <begin position="21"/>
        <end position="44"/>
    </location>
</feature>
<name>A0A4Q9DMV5_9BACL</name>
<sequence length="291" mass="32945">MGVLPRRRLKGGRSLKRPLAAWPALLAYLLLIVSGFLFLLPFLWMVSTSLKPNTQLFVYPPVWIPEPLVWSNYLKAMTTVPFFVYLQNTLIVACCATLGAVLSCPLAGYSFARLQWRGRDTLFVITLAVLMVPSQVTMVSLFIVFSKLNLVGTFYPLILPAFFGAPFFIFLMRQFFKQLPKSLEDAARIDGCSEIGIYTRVMLPLCQPAILTIALFQFMHSWNDFVGPLIYLSDETLYTLQLGLQQFKQAYHTEWSQLMAASVMVAVPIIVFYFFVQRSFIQGITFGGIKG</sequence>
<evidence type="ECO:0000256" key="3">
    <source>
        <dbReference type="ARBA" id="ARBA00022475"/>
    </source>
</evidence>
<keyword evidence="5 7" id="KW-1133">Transmembrane helix</keyword>
<evidence type="ECO:0000256" key="5">
    <source>
        <dbReference type="ARBA" id="ARBA00022989"/>
    </source>
</evidence>
<feature type="transmembrane region" description="Helical" evidence="7">
    <location>
        <begin position="255"/>
        <end position="276"/>
    </location>
</feature>
<feature type="domain" description="ABC transmembrane type-1" evidence="8">
    <location>
        <begin position="86"/>
        <end position="276"/>
    </location>
</feature>
<dbReference type="PROSITE" id="PS50928">
    <property type="entry name" value="ABC_TM1"/>
    <property type="match status" value="1"/>
</dbReference>
<dbReference type="PANTHER" id="PTHR43744:SF12">
    <property type="entry name" value="ABC TRANSPORTER PERMEASE PROTEIN MG189-RELATED"/>
    <property type="match status" value="1"/>
</dbReference>
<protein>
    <submittedName>
        <fullName evidence="9">Carbohydrate ABC transporter permease</fullName>
    </submittedName>
</protein>
<dbReference type="PANTHER" id="PTHR43744">
    <property type="entry name" value="ABC TRANSPORTER PERMEASE PROTEIN MG189-RELATED-RELATED"/>
    <property type="match status" value="1"/>
</dbReference>
<feature type="transmembrane region" description="Helical" evidence="7">
    <location>
        <begin position="197"/>
        <end position="219"/>
    </location>
</feature>
<dbReference type="Gene3D" id="1.10.3720.10">
    <property type="entry name" value="MetI-like"/>
    <property type="match status" value="1"/>
</dbReference>
<dbReference type="EMBL" id="SIRE01000018">
    <property type="protein sequence ID" value="TBL75147.1"/>
    <property type="molecule type" value="Genomic_DNA"/>
</dbReference>
<comment type="caution">
    <text evidence="9">The sequence shown here is derived from an EMBL/GenBank/DDBJ whole genome shotgun (WGS) entry which is preliminary data.</text>
</comment>
<keyword evidence="2 7" id="KW-0813">Transport</keyword>
<dbReference type="Proteomes" id="UP000293142">
    <property type="component" value="Unassembled WGS sequence"/>
</dbReference>
<evidence type="ECO:0000259" key="8">
    <source>
        <dbReference type="PROSITE" id="PS50928"/>
    </source>
</evidence>
<feature type="transmembrane region" description="Helical" evidence="7">
    <location>
        <begin position="157"/>
        <end position="176"/>
    </location>
</feature>
<keyword evidence="4 7" id="KW-0812">Transmembrane</keyword>
<evidence type="ECO:0000313" key="10">
    <source>
        <dbReference type="Proteomes" id="UP000293142"/>
    </source>
</evidence>
<evidence type="ECO:0000313" key="9">
    <source>
        <dbReference type="EMBL" id="TBL75147.1"/>
    </source>
</evidence>
<proteinExistence type="inferred from homology"/>
<feature type="transmembrane region" description="Helical" evidence="7">
    <location>
        <begin position="121"/>
        <end position="145"/>
    </location>
</feature>
<dbReference type="AlphaFoldDB" id="A0A4Q9DMV5"/>
<dbReference type="CDD" id="cd06261">
    <property type="entry name" value="TM_PBP2"/>
    <property type="match status" value="1"/>
</dbReference>
<feature type="transmembrane region" description="Helical" evidence="7">
    <location>
        <begin position="82"/>
        <end position="109"/>
    </location>
</feature>
<evidence type="ECO:0000256" key="1">
    <source>
        <dbReference type="ARBA" id="ARBA00004651"/>
    </source>
</evidence>
<accession>A0A4Q9DMV5</accession>
<evidence type="ECO:0000256" key="6">
    <source>
        <dbReference type="ARBA" id="ARBA00023136"/>
    </source>
</evidence>
<evidence type="ECO:0000256" key="7">
    <source>
        <dbReference type="RuleBase" id="RU363032"/>
    </source>
</evidence>
<evidence type="ECO:0000256" key="2">
    <source>
        <dbReference type="ARBA" id="ARBA00022448"/>
    </source>
</evidence>